<gene>
    <name evidence="1" type="ORF">Sangu_3162200</name>
</gene>
<dbReference type="InterPro" id="IPR049916">
    <property type="entry name" value="WDR72-like"/>
</dbReference>
<dbReference type="PANTHER" id="PTHR44099">
    <property type="entry name" value="RABCONNECTIN-3B, ISOFORM A"/>
    <property type="match status" value="1"/>
</dbReference>
<reference evidence="1" key="1">
    <citation type="submission" date="2020-06" db="EMBL/GenBank/DDBJ databases">
        <authorList>
            <person name="Li T."/>
            <person name="Hu X."/>
            <person name="Zhang T."/>
            <person name="Song X."/>
            <person name="Zhang H."/>
            <person name="Dai N."/>
            <person name="Sheng W."/>
            <person name="Hou X."/>
            <person name="Wei L."/>
        </authorList>
    </citation>
    <scope>NUCLEOTIDE SEQUENCE</scope>
    <source>
        <strain evidence="1">G01</strain>
        <tissue evidence="1">Leaf</tissue>
    </source>
</reference>
<accession>A0AAW2JWN9</accession>
<reference evidence="1" key="2">
    <citation type="journal article" date="2024" name="Plant">
        <title>Genomic evolution and insights into agronomic trait innovations of Sesamum species.</title>
        <authorList>
            <person name="Miao H."/>
            <person name="Wang L."/>
            <person name="Qu L."/>
            <person name="Liu H."/>
            <person name="Sun Y."/>
            <person name="Le M."/>
            <person name="Wang Q."/>
            <person name="Wei S."/>
            <person name="Zheng Y."/>
            <person name="Lin W."/>
            <person name="Duan Y."/>
            <person name="Cao H."/>
            <person name="Xiong S."/>
            <person name="Wang X."/>
            <person name="Wei L."/>
            <person name="Li C."/>
            <person name="Ma Q."/>
            <person name="Ju M."/>
            <person name="Zhao R."/>
            <person name="Li G."/>
            <person name="Mu C."/>
            <person name="Tian Q."/>
            <person name="Mei H."/>
            <person name="Zhang T."/>
            <person name="Gao T."/>
            <person name="Zhang H."/>
        </authorList>
    </citation>
    <scope>NUCLEOTIDE SEQUENCE</scope>
    <source>
        <strain evidence="1">G01</strain>
    </source>
</reference>
<dbReference type="GO" id="GO:0005737">
    <property type="term" value="C:cytoplasm"/>
    <property type="evidence" value="ECO:0007669"/>
    <property type="project" value="TreeGrafter"/>
</dbReference>
<protein>
    <submittedName>
        <fullName evidence="1">Uncharacterized protein</fullName>
    </submittedName>
</protein>
<proteinExistence type="predicted"/>
<dbReference type="PANTHER" id="PTHR44099:SF4">
    <property type="entry name" value="RABCONNECTIN-3B, ISOFORM A"/>
    <property type="match status" value="1"/>
</dbReference>
<dbReference type="AlphaFoldDB" id="A0AAW2JWN9"/>
<dbReference type="SUPFAM" id="SSF50978">
    <property type="entry name" value="WD40 repeat-like"/>
    <property type="match status" value="1"/>
</dbReference>
<dbReference type="EMBL" id="JACGWK010000497">
    <property type="protein sequence ID" value="KAL0298073.1"/>
    <property type="molecule type" value="Genomic_DNA"/>
</dbReference>
<sequence length="234" mass="25490">MDPGNSTMRKICLQSSMTALKEVVRVFPMVALNDTSTRLAVGDAIGEINNASIRVYDMQSMNKIKVLDASGPPGLPSLLGGTLETANTTAISALSFSPDGADGVKVWNVVGIWFLMTWWSLGSVWWEKLSRNFVPVQCTKLIFVPPWEGFSPNSTRSSIMASVLRDDGRGNSPLEMGVGCKRNIKALGTTDCPNMGVMLWVEEPMHGVNAIALKYGLLAIVFETSSGFRRWLAE</sequence>
<name>A0AAW2JWN9_9LAMI</name>
<dbReference type="InterPro" id="IPR036322">
    <property type="entry name" value="WD40_repeat_dom_sf"/>
</dbReference>
<organism evidence="1">
    <name type="scientific">Sesamum angustifolium</name>
    <dbReference type="NCBI Taxonomy" id="2727405"/>
    <lineage>
        <taxon>Eukaryota</taxon>
        <taxon>Viridiplantae</taxon>
        <taxon>Streptophyta</taxon>
        <taxon>Embryophyta</taxon>
        <taxon>Tracheophyta</taxon>
        <taxon>Spermatophyta</taxon>
        <taxon>Magnoliopsida</taxon>
        <taxon>eudicotyledons</taxon>
        <taxon>Gunneridae</taxon>
        <taxon>Pentapetalae</taxon>
        <taxon>asterids</taxon>
        <taxon>lamiids</taxon>
        <taxon>Lamiales</taxon>
        <taxon>Pedaliaceae</taxon>
        <taxon>Sesamum</taxon>
    </lineage>
</organism>
<comment type="caution">
    <text evidence="1">The sequence shown here is derived from an EMBL/GenBank/DDBJ whole genome shotgun (WGS) entry which is preliminary data.</text>
</comment>
<evidence type="ECO:0000313" key="1">
    <source>
        <dbReference type="EMBL" id="KAL0298073.1"/>
    </source>
</evidence>